<dbReference type="GO" id="GO:0016747">
    <property type="term" value="F:acyltransferase activity, transferring groups other than amino-acyl groups"/>
    <property type="evidence" value="ECO:0007669"/>
    <property type="project" value="InterPro"/>
</dbReference>
<dbReference type="PANTHER" id="PTHR43612:SF3">
    <property type="entry name" value="TRIFUNCTIONAL ENZYME SUBUNIT ALPHA, MITOCHONDRIAL"/>
    <property type="match status" value="1"/>
</dbReference>
<dbReference type="WBParaSite" id="PTRK_0001573700.1">
    <property type="protein sequence ID" value="PTRK_0001573700.1"/>
    <property type="gene ID" value="PTRK_0001573700"/>
</dbReference>
<dbReference type="InterPro" id="IPR008927">
    <property type="entry name" value="6-PGluconate_DH-like_C_sf"/>
</dbReference>
<evidence type="ECO:0000256" key="4">
    <source>
        <dbReference type="ARBA" id="ARBA00010982"/>
    </source>
</evidence>
<comment type="catalytic activity">
    <reaction evidence="13">
        <text>(3S)-hydroxyhexadecanoyl-CoA + NAD(+) = 3-oxohexadecanoyl-CoA + NADH + H(+)</text>
        <dbReference type="Rhea" id="RHEA:31159"/>
        <dbReference type="ChEBI" id="CHEBI:15378"/>
        <dbReference type="ChEBI" id="CHEBI:57349"/>
        <dbReference type="ChEBI" id="CHEBI:57540"/>
        <dbReference type="ChEBI" id="CHEBI:57945"/>
        <dbReference type="ChEBI" id="CHEBI:62613"/>
    </reaction>
    <physiologicalReaction direction="left-to-right" evidence="13">
        <dbReference type="Rhea" id="RHEA:31160"/>
    </physiologicalReaction>
</comment>
<dbReference type="UniPathway" id="UPA00659"/>
<evidence type="ECO:0000256" key="2">
    <source>
        <dbReference type="ARBA" id="ARBA00005005"/>
    </source>
</evidence>
<reference evidence="21" key="1">
    <citation type="submission" date="2016-03" db="UniProtKB">
        <authorList>
            <consortium name="WormBaseParasite"/>
        </authorList>
    </citation>
    <scope>IDENTIFICATION</scope>
</reference>
<proteinExistence type="inferred from homology"/>
<dbReference type="InterPro" id="IPR020613">
    <property type="entry name" value="Thiolase_CS"/>
</dbReference>
<comment type="catalytic activity">
    <reaction evidence="15">
        <text>a (3S)-3-hydroxyacyl-CoA + NAD(+) = a 3-oxoacyl-CoA + NADH + H(+)</text>
        <dbReference type="Rhea" id="RHEA:22432"/>
        <dbReference type="ChEBI" id="CHEBI:15378"/>
        <dbReference type="ChEBI" id="CHEBI:57318"/>
        <dbReference type="ChEBI" id="CHEBI:57540"/>
        <dbReference type="ChEBI" id="CHEBI:57945"/>
        <dbReference type="ChEBI" id="CHEBI:90726"/>
        <dbReference type="EC" id="1.1.1.35"/>
    </reaction>
</comment>
<evidence type="ECO:0000256" key="6">
    <source>
        <dbReference type="ARBA" id="ARBA00022832"/>
    </source>
</evidence>
<evidence type="ECO:0000259" key="16">
    <source>
        <dbReference type="Pfam" id="PF00108"/>
    </source>
</evidence>
<dbReference type="Pfam" id="PF00725">
    <property type="entry name" value="3HCDH"/>
    <property type="match status" value="1"/>
</dbReference>
<dbReference type="Pfam" id="PF02737">
    <property type="entry name" value="3HCDH_N"/>
    <property type="match status" value="1"/>
</dbReference>
<evidence type="ECO:0000256" key="13">
    <source>
        <dbReference type="ARBA" id="ARBA00047613"/>
    </source>
</evidence>
<dbReference type="Pfam" id="PF00108">
    <property type="entry name" value="Thiolase_N"/>
    <property type="match status" value="1"/>
</dbReference>
<dbReference type="InterPro" id="IPR020615">
    <property type="entry name" value="Thiolase_acyl_enz_int_AS"/>
</dbReference>
<sequence>MTDAFIYDHVRTPRGRGKKDGSLHEVPAVRLGAKVLEALRDRNGIDTAKVDDIIFGCVDPVGEAGAVIPRSSAFEAGYDFKAPGMQISRFCASGLDAVNLAAAKIAGGTDELVIAGGVESMSRVGMGMSGGAWYMDPSVGFPGWFMPQGVSADLIATKYDFSREDVDAYAVESQRRAGESWKKGYFKNSVIPIKDINGLTILDHDEHMRPTTDLAALSGLNPSFVMPGEMGGFNAVGIQAHPEVETINHVHHAGNSSGIVDGAAGVLVGSKRAGKMLDIKPRARIRAFSNIGSEPALMLTGPVDVTEKLLERARMKLSDIDLFELNEAFAAVVLRYMQAFNIPHSKINVNGGAIAMGHPLGATGAMILGTVLDELERRDLNTALVTLCIGAGMGTATIIELETGADGIAVVTWNMPDKSMNVLTEEVLTELDKIIDQVVSDNTIKGAVITSGKDTFSGGADLTMMQKMLSVFKKEQKQDAEKAVQNLFDNVGRMTGLYRKLETCGKPWVSAINGTCMGGALELSLACHGRVVSDAEGVKLALPEVKVGLFPGAGGTQRVPRLVNSQDALQMMTTGSSLTAARAKGMGLVHEVAPAKKLIETAKKMIRNGLKPVQPWDEKGFKLPGGAIYSAAGANLWPAATAILRRETSGNYPAALTILKCVYEGLLVPFDTGLKIEQRYFTHILQTTEAQSMIRSLFVSLQELNKGARRPEGIKPTKFKKIGVIGAGFMGAGIAYVTAKAGIPVVLIDRNLEAAEKGKAHSADLIAKEMQKGRMTAEDKDKLLALITPSADYAALDGADMVIEAVFEDRGVKQAATEQAEAVLGQNAVFASNTSTLPITGLAKVSKRPKNFIGIHFFSPVDKMMLVEVIMGKKTGEKALATALDYVRAIKKTPIVVNDTRGFYVNRCVLRYMSEAYNMLVEGVPPAMIENAAKMAGMPVGPLALNDETAIDLSQKILKATLADLGDKAVDPRHVELVNTLVDKYDRLGRKNGKGFYDYPARPAKKH</sequence>
<keyword evidence="7" id="KW-0560">Oxidoreductase</keyword>
<evidence type="ECO:0000256" key="7">
    <source>
        <dbReference type="ARBA" id="ARBA00023002"/>
    </source>
</evidence>
<dbReference type="Gene3D" id="3.40.50.720">
    <property type="entry name" value="NAD(P)-binding Rossmann-like Domain"/>
    <property type="match status" value="1"/>
</dbReference>
<dbReference type="PROSITE" id="PS00737">
    <property type="entry name" value="THIOLASE_2"/>
    <property type="match status" value="1"/>
</dbReference>
<dbReference type="Gene3D" id="3.90.226.10">
    <property type="entry name" value="2-enoyl-CoA Hydratase, Chain A, domain 1"/>
    <property type="match status" value="1"/>
</dbReference>
<dbReference type="SUPFAM" id="SSF48179">
    <property type="entry name" value="6-phosphogluconate dehydrogenase C-terminal domain-like"/>
    <property type="match status" value="1"/>
</dbReference>
<evidence type="ECO:0000259" key="17">
    <source>
        <dbReference type="Pfam" id="PF00725"/>
    </source>
</evidence>
<dbReference type="InterPro" id="IPR006108">
    <property type="entry name" value="3HC_DH_C"/>
</dbReference>
<dbReference type="Pfam" id="PF00378">
    <property type="entry name" value="ECH_1"/>
    <property type="match status" value="1"/>
</dbReference>
<dbReference type="InterPro" id="IPR020610">
    <property type="entry name" value="Thiolase_AS"/>
</dbReference>
<dbReference type="Proteomes" id="UP000038045">
    <property type="component" value="Unplaced"/>
</dbReference>
<evidence type="ECO:0000259" key="19">
    <source>
        <dbReference type="Pfam" id="PF02803"/>
    </source>
</evidence>
<dbReference type="GO" id="GO:0070403">
    <property type="term" value="F:NAD+ binding"/>
    <property type="evidence" value="ECO:0007669"/>
    <property type="project" value="InterPro"/>
</dbReference>
<dbReference type="PROSITE" id="PS00099">
    <property type="entry name" value="THIOLASE_3"/>
    <property type="match status" value="1"/>
</dbReference>
<evidence type="ECO:0000256" key="14">
    <source>
        <dbReference type="ARBA" id="ARBA00048361"/>
    </source>
</evidence>
<dbReference type="AlphaFoldDB" id="A0A0N5A289"/>
<dbReference type="Gene3D" id="1.10.1040.50">
    <property type="match status" value="1"/>
</dbReference>
<dbReference type="STRING" id="131310.A0A0N5A289"/>
<dbReference type="NCBIfam" id="NF006090">
    <property type="entry name" value="PRK08242.1"/>
    <property type="match status" value="1"/>
</dbReference>
<evidence type="ECO:0000256" key="1">
    <source>
        <dbReference type="ARBA" id="ARBA00000469"/>
    </source>
</evidence>
<keyword evidence="10" id="KW-0456">Lyase</keyword>
<dbReference type="CDD" id="cd06558">
    <property type="entry name" value="crotonase-like"/>
    <property type="match status" value="1"/>
</dbReference>
<dbReference type="InterPro" id="IPR029045">
    <property type="entry name" value="ClpP/crotonase-like_dom_sf"/>
</dbReference>
<evidence type="ECO:0000256" key="8">
    <source>
        <dbReference type="ARBA" id="ARBA00023027"/>
    </source>
</evidence>
<comment type="catalytic activity">
    <reaction evidence="14">
        <text>(3S)-hydroxydecanoyl-CoA + NAD(+) = 3-oxodecanoyl-CoA + NADH + H(+)</text>
        <dbReference type="Rhea" id="RHEA:31187"/>
        <dbReference type="ChEBI" id="CHEBI:15378"/>
        <dbReference type="ChEBI" id="CHEBI:57540"/>
        <dbReference type="ChEBI" id="CHEBI:57945"/>
        <dbReference type="ChEBI" id="CHEBI:62548"/>
        <dbReference type="ChEBI" id="CHEBI:62616"/>
    </reaction>
    <physiologicalReaction direction="left-to-right" evidence="14">
        <dbReference type="Rhea" id="RHEA:31188"/>
    </physiologicalReaction>
</comment>
<feature type="domain" description="3-hydroxyacyl-CoA dehydrogenase C-terminal" evidence="17">
    <location>
        <begin position="902"/>
        <end position="999"/>
    </location>
</feature>
<keyword evidence="6" id="KW-0276">Fatty acid metabolism</keyword>
<evidence type="ECO:0000256" key="10">
    <source>
        <dbReference type="ARBA" id="ARBA00023239"/>
    </source>
</evidence>
<dbReference type="Pfam" id="PF02803">
    <property type="entry name" value="Thiolase_C"/>
    <property type="match status" value="1"/>
</dbReference>
<dbReference type="GO" id="GO:0006635">
    <property type="term" value="P:fatty acid beta-oxidation"/>
    <property type="evidence" value="ECO:0007669"/>
    <property type="project" value="UniProtKB-UniPathway"/>
</dbReference>
<evidence type="ECO:0000313" key="20">
    <source>
        <dbReference type="Proteomes" id="UP000038045"/>
    </source>
</evidence>
<dbReference type="FunFam" id="3.40.50.720:FF:000009">
    <property type="entry name" value="Fatty oxidation complex, alpha subunit"/>
    <property type="match status" value="1"/>
</dbReference>
<evidence type="ECO:0000256" key="5">
    <source>
        <dbReference type="ARBA" id="ARBA00022679"/>
    </source>
</evidence>
<dbReference type="InterPro" id="IPR050136">
    <property type="entry name" value="FA_oxidation_alpha_subunit"/>
</dbReference>
<evidence type="ECO:0000313" key="21">
    <source>
        <dbReference type="WBParaSite" id="PTRK_0001573700.1"/>
    </source>
</evidence>
<comment type="pathway">
    <text evidence="2">Lipid metabolism; fatty acid beta-oxidation.</text>
</comment>
<organism evidence="20 21">
    <name type="scientific">Parastrongyloides trichosuri</name>
    <name type="common">Possum-specific nematode worm</name>
    <dbReference type="NCBI Taxonomy" id="131310"/>
    <lineage>
        <taxon>Eukaryota</taxon>
        <taxon>Metazoa</taxon>
        <taxon>Ecdysozoa</taxon>
        <taxon>Nematoda</taxon>
        <taxon>Chromadorea</taxon>
        <taxon>Rhabditida</taxon>
        <taxon>Tylenchina</taxon>
        <taxon>Panagrolaimomorpha</taxon>
        <taxon>Strongyloidoidea</taxon>
        <taxon>Strongyloididae</taxon>
        <taxon>Parastrongyloides</taxon>
    </lineage>
</organism>
<evidence type="ECO:0000259" key="18">
    <source>
        <dbReference type="Pfam" id="PF02737"/>
    </source>
</evidence>
<keyword evidence="5" id="KW-0808">Transferase</keyword>
<comment type="similarity">
    <text evidence="4">Belongs to the thiolase-like superfamily. Thiolase family.</text>
</comment>
<dbReference type="SUPFAM" id="SSF53901">
    <property type="entry name" value="Thiolase-like"/>
    <property type="match status" value="2"/>
</dbReference>
<accession>A0A0N5A289</accession>
<dbReference type="Gene3D" id="3.40.47.10">
    <property type="match status" value="2"/>
</dbReference>
<keyword evidence="8" id="KW-0520">NAD</keyword>
<dbReference type="NCBIfam" id="TIGR01930">
    <property type="entry name" value="AcCoA-C-Actrans"/>
    <property type="match status" value="1"/>
</dbReference>
<dbReference type="SUPFAM" id="SSF52096">
    <property type="entry name" value="ClpP/crotonase"/>
    <property type="match status" value="1"/>
</dbReference>
<keyword evidence="11" id="KW-0511">Multifunctional enzyme</keyword>
<dbReference type="InterPro" id="IPR002155">
    <property type="entry name" value="Thiolase"/>
</dbReference>
<keyword evidence="12" id="KW-0012">Acyltransferase</keyword>
<dbReference type="InterPro" id="IPR020616">
    <property type="entry name" value="Thiolase_N"/>
</dbReference>
<evidence type="ECO:0000256" key="11">
    <source>
        <dbReference type="ARBA" id="ARBA00023268"/>
    </source>
</evidence>
<dbReference type="InterPro" id="IPR016039">
    <property type="entry name" value="Thiolase-like"/>
</dbReference>
<dbReference type="InterPro" id="IPR036291">
    <property type="entry name" value="NAD(P)-bd_dom_sf"/>
</dbReference>
<feature type="domain" description="Thiolase N-terminal" evidence="16">
    <location>
        <begin position="6"/>
        <end position="235"/>
    </location>
</feature>
<dbReference type="PROSITE" id="PS00098">
    <property type="entry name" value="THIOLASE_1"/>
    <property type="match status" value="1"/>
</dbReference>
<evidence type="ECO:0000256" key="15">
    <source>
        <dbReference type="ARBA" id="ARBA00049556"/>
    </source>
</evidence>
<dbReference type="GO" id="GO:0016509">
    <property type="term" value="F:long-chain (3S)-3-hydroxyacyl-CoA dehydrogenase (NAD+) activity"/>
    <property type="evidence" value="ECO:0007669"/>
    <property type="project" value="TreeGrafter"/>
</dbReference>
<keyword evidence="9" id="KW-0443">Lipid metabolism</keyword>
<dbReference type="InterPro" id="IPR001753">
    <property type="entry name" value="Enoyl-CoA_hydra/iso"/>
</dbReference>
<keyword evidence="20" id="KW-1185">Reference proteome</keyword>
<feature type="domain" description="3-hydroxyacyl-CoA dehydrogenase NAD binding" evidence="18">
    <location>
        <begin position="721"/>
        <end position="900"/>
    </location>
</feature>
<protein>
    <submittedName>
        <fullName evidence="21">Acetyl-CoA acetyltransferase</fullName>
    </submittedName>
</protein>
<evidence type="ECO:0000256" key="9">
    <source>
        <dbReference type="ARBA" id="ARBA00023098"/>
    </source>
</evidence>
<comment type="similarity">
    <text evidence="3">In the central section; belongs to the 3-hydroxyacyl-CoA dehydrogenase family.</text>
</comment>
<dbReference type="GO" id="GO:0004300">
    <property type="term" value="F:enoyl-CoA hydratase activity"/>
    <property type="evidence" value="ECO:0007669"/>
    <property type="project" value="TreeGrafter"/>
</dbReference>
<dbReference type="PANTHER" id="PTHR43612">
    <property type="entry name" value="TRIFUNCTIONAL ENZYME SUBUNIT ALPHA"/>
    <property type="match status" value="1"/>
</dbReference>
<dbReference type="CDD" id="cd00751">
    <property type="entry name" value="thiolase"/>
    <property type="match status" value="1"/>
</dbReference>
<name>A0A0N5A289_PARTI</name>
<evidence type="ECO:0000256" key="3">
    <source>
        <dbReference type="ARBA" id="ARBA00007005"/>
    </source>
</evidence>
<dbReference type="InterPro" id="IPR006176">
    <property type="entry name" value="3-OHacyl-CoA_DH_NAD-bd"/>
</dbReference>
<dbReference type="SUPFAM" id="SSF51735">
    <property type="entry name" value="NAD(P)-binding Rossmann-fold domains"/>
    <property type="match status" value="1"/>
</dbReference>
<dbReference type="InterPro" id="IPR020617">
    <property type="entry name" value="Thiolase_C"/>
</dbReference>
<evidence type="ECO:0000256" key="12">
    <source>
        <dbReference type="ARBA" id="ARBA00023315"/>
    </source>
</evidence>
<comment type="catalytic activity">
    <reaction evidence="1">
        <text>(3S)-hydroxyhexadecanoyl-CoA = (2E)-hexadecenoyl-CoA + H2O</text>
        <dbReference type="Rhea" id="RHEA:31163"/>
        <dbReference type="ChEBI" id="CHEBI:15377"/>
        <dbReference type="ChEBI" id="CHEBI:61526"/>
        <dbReference type="ChEBI" id="CHEBI:62613"/>
    </reaction>
    <physiologicalReaction direction="right-to-left" evidence="1">
        <dbReference type="Rhea" id="RHEA:31165"/>
    </physiologicalReaction>
</comment>
<feature type="domain" description="Thiolase C-terminal" evidence="19">
    <location>
        <begin position="280"/>
        <end position="400"/>
    </location>
</feature>